<keyword evidence="2 5" id="KW-0812">Transmembrane</keyword>
<dbReference type="GO" id="GO:0022857">
    <property type="term" value="F:transmembrane transporter activity"/>
    <property type="evidence" value="ECO:0007669"/>
    <property type="project" value="InterPro"/>
</dbReference>
<feature type="transmembrane region" description="Helical" evidence="5">
    <location>
        <begin position="194"/>
        <end position="217"/>
    </location>
</feature>
<proteinExistence type="predicted"/>
<evidence type="ECO:0000256" key="5">
    <source>
        <dbReference type="SAM" id="Phobius"/>
    </source>
</evidence>
<dbReference type="Gene3D" id="1.20.1250.20">
    <property type="entry name" value="MFS general substrate transporter like domains"/>
    <property type="match status" value="1"/>
</dbReference>
<protein>
    <recommendedName>
        <fullName evidence="6">Major facilitator superfamily (MFS) profile domain-containing protein</fullName>
    </recommendedName>
</protein>
<evidence type="ECO:0000256" key="1">
    <source>
        <dbReference type="ARBA" id="ARBA00004141"/>
    </source>
</evidence>
<evidence type="ECO:0000256" key="4">
    <source>
        <dbReference type="ARBA" id="ARBA00023136"/>
    </source>
</evidence>
<dbReference type="CDD" id="cd17317">
    <property type="entry name" value="MFS_SLC22"/>
    <property type="match status" value="1"/>
</dbReference>
<sequence>MSEEKKKPLDEDEEDVVSRAIGSFGPWQLKHTFLLSLFNIPCTWHIFAPTLYGAKRDMWCARSSEFKGVPSSTWRNCTQLKQDYCHMYDVSSMNESFILECDMNGVGTVPCGSWEFDGKGETIISEFSLVCDRKNLNTLAEMTFLAGVAFGGLICGIMSDKFGRKKTLMCSVLIQSIIGTLIAFAPWFELYFILRAALGFISVSVVFSGFVLAIELVAGHWRTVAGISYLFPVSLSYMTIAGMGYMLRDWRQLQLAISLPGFMFIILWWVLPESPRWLLAMGRTQEVMVILEDAARTNKRTLPANIDKQLLPETIDVDGSEQDAGVLDLFRTATMRKRTLILFLIWFSVYLVYYGLMLNLGEIGGNLYINSALMGAVEVPAIAVSILILVKGGRRWPLALTMIISGVCIFTIPIDMFAPKLQWLSTTLTMISKLCISSSNAIMPVYTAELYPTTIRNIGVGAANVSAGIALMLVPTLWYLADIFKGLPMLLISFFGIVGGASVLLLPETGFGPLRNSIKEEGPRLSAMSETNRTNNNT</sequence>
<dbReference type="PANTHER" id="PTHR24064">
    <property type="entry name" value="SOLUTE CARRIER FAMILY 22 MEMBER"/>
    <property type="match status" value="1"/>
</dbReference>
<organism evidence="7 8">
    <name type="scientific">Brassicogethes aeneus</name>
    <name type="common">Rape pollen beetle</name>
    <name type="synonym">Meligethes aeneus</name>
    <dbReference type="NCBI Taxonomy" id="1431903"/>
    <lineage>
        <taxon>Eukaryota</taxon>
        <taxon>Metazoa</taxon>
        <taxon>Ecdysozoa</taxon>
        <taxon>Arthropoda</taxon>
        <taxon>Hexapoda</taxon>
        <taxon>Insecta</taxon>
        <taxon>Pterygota</taxon>
        <taxon>Neoptera</taxon>
        <taxon>Endopterygota</taxon>
        <taxon>Coleoptera</taxon>
        <taxon>Polyphaga</taxon>
        <taxon>Cucujiformia</taxon>
        <taxon>Nitidulidae</taxon>
        <taxon>Meligethinae</taxon>
        <taxon>Brassicogethes</taxon>
    </lineage>
</organism>
<feature type="transmembrane region" description="Helical" evidence="5">
    <location>
        <begin position="139"/>
        <end position="158"/>
    </location>
</feature>
<comment type="subcellular location">
    <subcellularLocation>
        <location evidence="1">Membrane</location>
        <topology evidence="1">Multi-pass membrane protein</topology>
    </subcellularLocation>
</comment>
<gene>
    <name evidence="7" type="ORF">MELIAE_LOCUS9693</name>
</gene>
<feature type="transmembrane region" description="Helical" evidence="5">
    <location>
        <begin position="368"/>
        <end position="390"/>
    </location>
</feature>
<feature type="transmembrane region" description="Helical" evidence="5">
    <location>
        <begin position="170"/>
        <end position="188"/>
    </location>
</feature>
<accession>A0A9P0BCA9</accession>
<dbReference type="InterPro" id="IPR036259">
    <property type="entry name" value="MFS_trans_sf"/>
</dbReference>
<feature type="domain" description="Major facilitator superfamily (MFS) profile" evidence="6">
    <location>
        <begin position="88"/>
        <end position="511"/>
    </location>
</feature>
<dbReference type="InterPro" id="IPR020846">
    <property type="entry name" value="MFS_dom"/>
</dbReference>
<dbReference type="SUPFAM" id="SSF103473">
    <property type="entry name" value="MFS general substrate transporter"/>
    <property type="match status" value="1"/>
</dbReference>
<dbReference type="EMBL" id="OV121137">
    <property type="protein sequence ID" value="CAH0559653.1"/>
    <property type="molecule type" value="Genomic_DNA"/>
</dbReference>
<feature type="transmembrane region" description="Helical" evidence="5">
    <location>
        <begin position="397"/>
        <end position="417"/>
    </location>
</feature>
<keyword evidence="3 5" id="KW-1133">Transmembrane helix</keyword>
<feature type="transmembrane region" description="Helical" evidence="5">
    <location>
        <begin position="487"/>
        <end position="506"/>
    </location>
</feature>
<dbReference type="OrthoDB" id="3936150at2759"/>
<dbReference type="GO" id="GO:0016020">
    <property type="term" value="C:membrane"/>
    <property type="evidence" value="ECO:0007669"/>
    <property type="project" value="UniProtKB-SubCell"/>
</dbReference>
<dbReference type="AlphaFoldDB" id="A0A9P0BCA9"/>
<dbReference type="Pfam" id="PF00083">
    <property type="entry name" value="Sugar_tr"/>
    <property type="match status" value="1"/>
</dbReference>
<evidence type="ECO:0000256" key="3">
    <source>
        <dbReference type="ARBA" id="ARBA00022989"/>
    </source>
</evidence>
<evidence type="ECO:0000256" key="2">
    <source>
        <dbReference type="ARBA" id="ARBA00022692"/>
    </source>
</evidence>
<feature type="transmembrane region" description="Helical" evidence="5">
    <location>
        <begin position="253"/>
        <end position="271"/>
    </location>
</feature>
<feature type="transmembrane region" description="Helical" evidence="5">
    <location>
        <begin position="339"/>
        <end position="356"/>
    </location>
</feature>
<evidence type="ECO:0000313" key="7">
    <source>
        <dbReference type="EMBL" id="CAH0559653.1"/>
    </source>
</evidence>
<dbReference type="PROSITE" id="PS50850">
    <property type="entry name" value="MFS"/>
    <property type="match status" value="1"/>
</dbReference>
<keyword evidence="8" id="KW-1185">Reference proteome</keyword>
<name>A0A9P0BCA9_BRAAE</name>
<evidence type="ECO:0000259" key="6">
    <source>
        <dbReference type="PROSITE" id="PS50850"/>
    </source>
</evidence>
<dbReference type="InterPro" id="IPR005828">
    <property type="entry name" value="MFS_sugar_transport-like"/>
</dbReference>
<feature type="transmembrane region" description="Helical" evidence="5">
    <location>
        <begin position="458"/>
        <end position="481"/>
    </location>
</feature>
<dbReference type="Proteomes" id="UP001154078">
    <property type="component" value="Chromosome 6"/>
</dbReference>
<keyword evidence="4 5" id="KW-0472">Membrane</keyword>
<reference evidence="7" key="1">
    <citation type="submission" date="2021-12" db="EMBL/GenBank/DDBJ databases">
        <authorList>
            <person name="King R."/>
        </authorList>
    </citation>
    <scope>NUCLEOTIDE SEQUENCE</scope>
</reference>
<evidence type="ECO:0000313" key="8">
    <source>
        <dbReference type="Proteomes" id="UP001154078"/>
    </source>
</evidence>
<feature type="transmembrane region" description="Helical" evidence="5">
    <location>
        <begin position="229"/>
        <end position="247"/>
    </location>
</feature>